<accession>A0A8S1J324</accession>
<evidence type="ECO:0000313" key="1">
    <source>
        <dbReference type="EMBL" id="CAD7700240.1"/>
    </source>
</evidence>
<evidence type="ECO:0000313" key="2">
    <source>
        <dbReference type="Proteomes" id="UP000708148"/>
    </source>
</evidence>
<organism evidence="1 2">
    <name type="scientific">Ostreobium quekettii</name>
    <dbReference type="NCBI Taxonomy" id="121088"/>
    <lineage>
        <taxon>Eukaryota</taxon>
        <taxon>Viridiplantae</taxon>
        <taxon>Chlorophyta</taxon>
        <taxon>core chlorophytes</taxon>
        <taxon>Ulvophyceae</taxon>
        <taxon>TCBD clade</taxon>
        <taxon>Bryopsidales</taxon>
        <taxon>Ostreobineae</taxon>
        <taxon>Ostreobiaceae</taxon>
        <taxon>Ostreobium</taxon>
    </lineage>
</organism>
<sequence length="113" mass="12492">MISVAMDRGGWRQALTNCLREFAGRVMLSAAWPHCMWVLWVPDKVATGPAASTSQKMPETWVGQGQLLPQENGLQCASSLAVVRGESNRSVRVLSLKLSPEYILKLQVLEDHT</sequence>
<gene>
    <name evidence="1" type="ORF">OSTQU699_LOCUS5599</name>
</gene>
<protein>
    <submittedName>
        <fullName evidence="1">Uncharacterized protein</fullName>
    </submittedName>
</protein>
<dbReference type="EMBL" id="CAJHUC010001204">
    <property type="protein sequence ID" value="CAD7700240.1"/>
    <property type="molecule type" value="Genomic_DNA"/>
</dbReference>
<keyword evidence="2" id="KW-1185">Reference proteome</keyword>
<name>A0A8S1J324_9CHLO</name>
<dbReference type="Proteomes" id="UP000708148">
    <property type="component" value="Unassembled WGS sequence"/>
</dbReference>
<proteinExistence type="predicted"/>
<dbReference type="AlphaFoldDB" id="A0A8S1J324"/>
<reference evidence="1" key="1">
    <citation type="submission" date="2020-12" db="EMBL/GenBank/DDBJ databases">
        <authorList>
            <person name="Iha C."/>
        </authorList>
    </citation>
    <scope>NUCLEOTIDE SEQUENCE</scope>
</reference>
<comment type="caution">
    <text evidence="1">The sequence shown here is derived from an EMBL/GenBank/DDBJ whole genome shotgun (WGS) entry which is preliminary data.</text>
</comment>